<dbReference type="EMBL" id="JBHTLK010000280">
    <property type="protein sequence ID" value="MFD1151810.1"/>
    <property type="molecule type" value="Genomic_DNA"/>
</dbReference>
<feature type="non-terminal residue" evidence="2">
    <location>
        <position position="127"/>
    </location>
</feature>
<dbReference type="Gene3D" id="1.20.1290.10">
    <property type="entry name" value="AhpD-like"/>
    <property type="match status" value="1"/>
</dbReference>
<dbReference type="InterPro" id="IPR003779">
    <property type="entry name" value="CMD-like"/>
</dbReference>
<name>A0ABW3R4E1_9PSEU</name>
<dbReference type="InterPro" id="IPR029032">
    <property type="entry name" value="AhpD-like"/>
</dbReference>
<proteinExistence type="predicted"/>
<accession>A0ABW3R4E1</accession>
<dbReference type="NCBIfam" id="TIGR00778">
    <property type="entry name" value="ahpD_dom"/>
    <property type="match status" value="1"/>
</dbReference>
<evidence type="ECO:0000313" key="3">
    <source>
        <dbReference type="Proteomes" id="UP001597168"/>
    </source>
</evidence>
<reference evidence="3" key="1">
    <citation type="journal article" date="2019" name="Int. J. Syst. Evol. Microbiol.">
        <title>The Global Catalogue of Microorganisms (GCM) 10K type strain sequencing project: providing services to taxonomists for standard genome sequencing and annotation.</title>
        <authorList>
            <consortium name="The Broad Institute Genomics Platform"/>
            <consortium name="The Broad Institute Genome Sequencing Center for Infectious Disease"/>
            <person name="Wu L."/>
            <person name="Ma J."/>
        </authorList>
    </citation>
    <scope>NUCLEOTIDE SEQUENCE [LARGE SCALE GENOMIC DNA]</scope>
    <source>
        <strain evidence="3">CCUG 60214</strain>
    </source>
</reference>
<evidence type="ECO:0000259" key="1">
    <source>
        <dbReference type="Pfam" id="PF02627"/>
    </source>
</evidence>
<feature type="domain" description="Carboxymuconolactone decarboxylase-like" evidence="1">
    <location>
        <begin position="61"/>
        <end position="102"/>
    </location>
</feature>
<dbReference type="RefSeq" id="WP_380729145.1">
    <property type="nucleotide sequence ID" value="NZ_JBHTLK010000280.1"/>
</dbReference>
<organism evidence="2 3">
    <name type="scientific">Saccharothrix hoggarensis</name>
    <dbReference type="NCBI Taxonomy" id="913853"/>
    <lineage>
        <taxon>Bacteria</taxon>
        <taxon>Bacillati</taxon>
        <taxon>Actinomycetota</taxon>
        <taxon>Actinomycetes</taxon>
        <taxon>Pseudonocardiales</taxon>
        <taxon>Pseudonocardiaceae</taxon>
        <taxon>Saccharothrix</taxon>
    </lineage>
</organism>
<dbReference type="SUPFAM" id="SSF69118">
    <property type="entry name" value="AhpD-like"/>
    <property type="match status" value="1"/>
</dbReference>
<dbReference type="Proteomes" id="UP001597168">
    <property type="component" value="Unassembled WGS sequence"/>
</dbReference>
<dbReference type="Pfam" id="PF02627">
    <property type="entry name" value="CMD"/>
    <property type="match status" value="1"/>
</dbReference>
<keyword evidence="3" id="KW-1185">Reference proteome</keyword>
<evidence type="ECO:0000313" key="2">
    <source>
        <dbReference type="EMBL" id="MFD1151810.1"/>
    </source>
</evidence>
<comment type="caution">
    <text evidence="2">The sequence shown here is derived from an EMBL/GenBank/DDBJ whole genome shotgun (WGS) entry which is preliminary data.</text>
</comment>
<sequence length="127" mass="13274">MANALVRKALHRTLRDVRHVRCVPPRRATGLVRRVYDQVERDFGVLAPPVALHSAAPDVLAASWVLLRESLLVPGGASRADREVVAAAVSRANACPYCVEVHGLALGSLGHGSAADAKAAADLGAIA</sequence>
<protein>
    <submittedName>
        <fullName evidence="2">Carboxymuconolactone decarboxylase family protein</fullName>
    </submittedName>
</protein>
<dbReference type="InterPro" id="IPR004675">
    <property type="entry name" value="AhpD_core"/>
</dbReference>
<gene>
    <name evidence="2" type="ORF">ACFQ3T_32135</name>
</gene>